<dbReference type="KEGG" id="lcre:Pla8534_55500"/>
<dbReference type="EC" id="2.1.1.144" evidence="1"/>
<organism evidence="1 2">
    <name type="scientific">Lignipirellula cremea</name>
    <dbReference type="NCBI Taxonomy" id="2528010"/>
    <lineage>
        <taxon>Bacteria</taxon>
        <taxon>Pseudomonadati</taxon>
        <taxon>Planctomycetota</taxon>
        <taxon>Planctomycetia</taxon>
        <taxon>Pirellulales</taxon>
        <taxon>Pirellulaceae</taxon>
        <taxon>Lignipirellula</taxon>
    </lineage>
</organism>
<dbReference type="InterPro" id="IPR029063">
    <property type="entry name" value="SAM-dependent_MTases_sf"/>
</dbReference>
<keyword evidence="2" id="KW-1185">Reference proteome</keyword>
<evidence type="ECO:0000313" key="2">
    <source>
        <dbReference type="Proteomes" id="UP000317648"/>
    </source>
</evidence>
<name>A0A518E0U2_9BACT</name>
<proteinExistence type="predicted"/>
<dbReference type="GO" id="GO:0030798">
    <property type="term" value="F:trans-aconitate 2-methyltransferase activity"/>
    <property type="evidence" value="ECO:0007669"/>
    <property type="project" value="UniProtKB-EC"/>
</dbReference>
<keyword evidence="1" id="KW-0808">Transferase</keyword>
<accession>A0A518E0U2</accession>
<dbReference type="RefSeq" id="WP_197442620.1">
    <property type="nucleotide sequence ID" value="NZ_CP036433.1"/>
</dbReference>
<gene>
    <name evidence="1" type="primary">tam</name>
    <name evidence="1" type="ORF">Pla8534_55500</name>
</gene>
<dbReference type="GO" id="GO:0032259">
    <property type="term" value="P:methylation"/>
    <property type="evidence" value="ECO:0007669"/>
    <property type="project" value="UniProtKB-KW"/>
</dbReference>
<evidence type="ECO:0000313" key="1">
    <source>
        <dbReference type="EMBL" id="QDU97697.1"/>
    </source>
</evidence>
<dbReference type="Proteomes" id="UP000317648">
    <property type="component" value="Chromosome"/>
</dbReference>
<dbReference type="EMBL" id="CP036433">
    <property type="protein sequence ID" value="QDU97697.1"/>
    <property type="molecule type" value="Genomic_DNA"/>
</dbReference>
<dbReference type="Gene3D" id="3.40.50.150">
    <property type="entry name" value="Vaccinia Virus protein VP39"/>
    <property type="match status" value="1"/>
</dbReference>
<dbReference type="AlphaFoldDB" id="A0A518E0U2"/>
<sequence>MESWNAERYLQFGDERTRAAVDLASRIALDQPALIVDLGCGPGNSTQILRQRWRREGL</sequence>
<keyword evidence="1" id="KW-0489">Methyltransferase</keyword>
<protein>
    <submittedName>
        <fullName evidence="1">Trans-aconitate 2-methyltransferase</fullName>
        <ecNumber evidence="1">2.1.1.144</ecNumber>
    </submittedName>
</protein>
<dbReference type="SUPFAM" id="SSF53335">
    <property type="entry name" value="S-adenosyl-L-methionine-dependent methyltransferases"/>
    <property type="match status" value="1"/>
</dbReference>
<reference evidence="1 2" key="1">
    <citation type="submission" date="2019-02" db="EMBL/GenBank/DDBJ databases">
        <title>Deep-cultivation of Planctomycetes and their phenomic and genomic characterization uncovers novel biology.</title>
        <authorList>
            <person name="Wiegand S."/>
            <person name="Jogler M."/>
            <person name="Boedeker C."/>
            <person name="Pinto D."/>
            <person name="Vollmers J."/>
            <person name="Rivas-Marin E."/>
            <person name="Kohn T."/>
            <person name="Peeters S.H."/>
            <person name="Heuer A."/>
            <person name="Rast P."/>
            <person name="Oberbeckmann S."/>
            <person name="Bunk B."/>
            <person name="Jeske O."/>
            <person name="Meyerdierks A."/>
            <person name="Storesund J.E."/>
            <person name="Kallscheuer N."/>
            <person name="Luecker S."/>
            <person name="Lage O.M."/>
            <person name="Pohl T."/>
            <person name="Merkel B.J."/>
            <person name="Hornburger P."/>
            <person name="Mueller R.-W."/>
            <person name="Bruemmer F."/>
            <person name="Labrenz M."/>
            <person name="Spormann A.M."/>
            <person name="Op den Camp H."/>
            <person name="Overmann J."/>
            <person name="Amann R."/>
            <person name="Jetten M.S.M."/>
            <person name="Mascher T."/>
            <person name="Medema M.H."/>
            <person name="Devos D.P."/>
            <person name="Kaster A.-K."/>
            <person name="Ovreas L."/>
            <person name="Rohde M."/>
            <person name="Galperin M.Y."/>
            <person name="Jogler C."/>
        </authorList>
    </citation>
    <scope>NUCLEOTIDE SEQUENCE [LARGE SCALE GENOMIC DNA]</scope>
    <source>
        <strain evidence="1 2">Pla85_3_4</strain>
    </source>
</reference>